<dbReference type="InterPro" id="IPR052060">
    <property type="entry name" value="Bromo_WD_repeat"/>
</dbReference>
<dbReference type="Gene3D" id="2.130.10.10">
    <property type="entry name" value="YVTN repeat-like/Quinoprotein amine dehydrogenase"/>
    <property type="match status" value="1"/>
</dbReference>
<keyword evidence="2" id="KW-1185">Reference proteome</keyword>
<dbReference type="InterPro" id="IPR001680">
    <property type="entry name" value="WD40_rpt"/>
</dbReference>
<evidence type="ECO:0000313" key="2">
    <source>
        <dbReference type="Proteomes" id="UP000265520"/>
    </source>
</evidence>
<accession>A0A392M6R1</accession>
<dbReference type="Pfam" id="PF00400">
    <property type="entry name" value="WD40"/>
    <property type="match status" value="1"/>
</dbReference>
<dbReference type="SUPFAM" id="SSF50978">
    <property type="entry name" value="WD40 repeat-like"/>
    <property type="match status" value="1"/>
</dbReference>
<dbReference type="GO" id="GO:0006357">
    <property type="term" value="P:regulation of transcription by RNA polymerase II"/>
    <property type="evidence" value="ECO:0007669"/>
    <property type="project" value="TreeGrafter"/>
</dbReference>
<comment type="caution">
    <text evidence="1">The sequence shown here is derived from an EMBL/GenBank/DDBJ whole genome shotgun (WGS) entry which is preliminary data.</text>
</comment>
<dbReference type="InterPro" id="IPR015943">
    <property type="entry name" value="WD40/YVTN_repeat-like_dom_sf"/>
</dbReference>
<reference evidence="1 2" key="1">
    <citation type="journal article" date="2018" name="Front. Plant Sci.">
        <title>Red Clover (Trifolium pratense) and Zigzag Clover (T. medium) - A Picture of Genomic Similarities and Differences.</title>
        <authorList>
            <person name="Dluhosova J."/>
            <person name="Istvanek J."/>
            <person name="Nedelnik J."/>
            <person name="Repkova J."/>
        </authorList>
    </citation>
    <scope>NUCLEOTIDE SEQUENCE [LARGE SCALE GENOMIC DNA]</scope>
    <source>
        <strain evidence="2">cv. 10/8</strain>
        <tissue evidence="1">Leaf</tissue>
    </source>
</reference>
<dbReference type="GO" id="GO:0007010">
    <property type="term" value="P:cytoskeleton organization"/>
    <property type="evidence" value="ECO:0007669"/>
    <property type="project" value="TreeGrafter"/>
</dbReference>
<dbReference type="PANTHER" id="PTHR16266:SF34">
    <property type="entry name" value="WD40_YVTN REPEAT CONTAINING DOMAIN-CONTAINING PROTEIN"/>
    <property type="match status" value="1"/>
</dbReference>
<sequence>MRAVSSDDGTCRVWDARTARNPCVYVPRPLDAITGKGNAPPAYLPSSSNAQRGKQILCCAYNATGTVFVTGSADTSARVWSASYKPNTDNSELPIHEMDILSGHEHDVNYVQFSGCAVASKISTSDSWKEENTLKFRNIRYSHDNIVTCSRDGSAIIWVPRSRRSHFNLSPMLLCKLCFKFPIAISGKSRPLDSCISSKSATTTPASSTSARRSKAEIATYSSGRQYDYLESRQPFCTGSYYG</sequence>
<protein>
    <submittedName>
        <fullName evidence="1">Bromodomain and WD repeat-containing protein 3-like</fullName>
    </submittedName>
</protein>
<dbReference type="GO" id="GO:0005634">
    <property type="term" value="C:nucleus"/>
    <property type="evidence" value="ECO:0007669"/>
    <property type="project" value="TreeGrafter"/>
</dbReference>
<dbReference type="PANTHER" id="PTHR16266">
    <property type="entry name" value="WD REPEAT DOMAIN 9"/>
    <property type="match status" value="1"/>
</dbReference>
<evidence type="ECO:0000313" key="1">
    <source>
        <dbReference type="EMBL" id="MCH83120.1"/>
    </source>
</evidence>
<dbReference type="InterPro" id="IPR036322">
    <property type="entry name" value="WD40_repeat_dom_sf"/>
</dbReference>
<dbReference type="GO" id="GO:0008360">
    <property type="term" value="P:regulation of cell shape"/>
    <property type="evidence" value="ECO:0007669"/>
    <property type="project" value="TreeGrafter"/>
</dbReference>
<proteinExistence type="predicted"/>
<dbReference type="EMBL" id="LXQA010004680">
    <property type="protein sequence ID" value="MCH83120.1"/>
    <property type="molecule type" value="Genomic_DNA"/>
</dbReference>
<dbReference type="AlphaFoldDB" id="A0A392M6R1"/>
<dbReference type="SMART" id="SM00320">
    <property type="entry name" value="WD40"/>
    <property type="match status" value="2"/>
</dbReference>
<organism evidence="1 2">
    <name type="scientific">Trifolium medium</name>
    <dbReference type="NCBI Taxonomy" id="97028"/>
    <lineage>
        <taxon>Eukaryota</taxon>
        <taxon>Viridiplantae</taxon>
        <taxon>Streptophyta</taxon>
        <taxon>Embryophyta</taxon>
        <taxon>Tracheophyta</taxon>
        <taxon>Spermatophyta</taxon>
        <taxon>Magnoliopsida</taxon>
        <taxon>eudicotyledons</taxon>
        <taxon>Gunneridae</taxon>
        <taxon>Pentapetalae</taxon>
        <taxon>rosids</taxon>
        <taxon>fabids</taxon>
        <taxon>Fabales</taxon>
        <taxon>Fabaceae</taxon>
        <taxon>Papilionoideae</taxon>
        <taxon>50 kb inversion clade</taxon>
        <taxon>NPAAA clade</taxon>
        <taxon>Hologalegina</taxon>
        <taxon>IRL clade</taxon>
        <taxon>Trifolieae</taxon>
        <taxon>Trifolium</taxon>
    </lineage>
</organism>
<dbReference type="Proteomes" id="UP000265520">
    <property type="component" value="Unassembled WGS sequence"/>
</dbReference>
<name>A0A392M6R1_9FABA</name>
<gene>
    <name evidence="1" type="ORF">A2U01_0003935</name>
</gene>